<gene>
    <name evidence="2" type="ORF">Ctob_004608</name>
</gene>
<organism evidence="2 3">
    <name type="scientific">Chrysochromulina tobinii</name>
    <dbReference type="NCBI Taxonomy" id="1460289"/>
    <lineage>
        <taxon>Eukaryota</taxon>
        <taxon>Haptista</taxon>
        <taxon>Haptophyta</taxon>
        <taxon>Prymnesiophyceae</taxon>
        <taxon>Prymnesiales</taxon>
        <taxon>Chrysochromulinaceae</taxon>
        <taxon>Chrysochromulina</taxon>
    </lineage>
</organism>
<protein>
    <submittedName>
        <fullName evidence="2">Uncharacterized protein</fullName>
    </submittedName>
</protein>
<reference evidence="3" key="1">
    <citation type="journal article" date="2015" name="PLoS Genet.">
        <title>Genome Sequence and Transcriptome Analyses of Chrysochromulina tobin: Metabolic Tools for Enhanced Algal Fitness in the Prominent Order Prymnesiales (Haptophyceae).</title>
        <authorList>
            <person name="Hovde B.T."/>
            <person name="Deodato C.R."/>
            <person name="Hunsperger H.M."/>
            <person name="Ryken S.A."/>
            <person name="Yost W."/>
            <person name="Jha R.K."/>
            <person name="Patterson J."/>
            <person name="Monnat R.J. Jr."/>
            <person name="Barlow S.B."/>
            <person name="Starkenburg S.R."/>
            <person name="Cattolico R.A."/>
        </authorList>
    </citation>
    <scope>NUCLEOTIDE SEQUENCE</scope>
    <source>
        <strain evidence="3">CCMP291</strain>
    </source>
</reference>
<comment type="caution">
    <text evidence="2">The sequence shown here is derived from an EMBL/GenBank/DDBJ whole genome shotgun (WGS) entry which is preliminary data.</text>
</comment>
<evidence type="ECO:0000256" key="1">
    <source>
        <dbReference type="SAM" id="MobiDB-lite"/>
    </source>
</evidence>
<dbReference type="AlphaFoldDB" id="A0A0M0J9V1"/>
<evidence type="ECO:0000313" key="3">
    <source>
        <dbReference type="Proteomes" id="UP000037460"/>
    </source>
</evidence>
<dbReference type="EMBL" id="JWZX01003232">
    <property type="protein sequence ID" value="KOO22973.1"/>
    <property type="molecule type" value="Genomic_DNA"/>
</dbReference>
<sequence length="111" mass="11910">MPTFRARLQLAPVDLGLVGHAPPAPSNKKRLFEHEMSPPKLMPRLASFPIMARTSKDAADTADPCAVPPNVKRAHRDAKHPAVRAEVDEDGLVPTPAKLQLPGLPLTTASP</sequence>
<name>A0A0M0J9V1_9EUKA</name>
<feature type="region of interest" description="Disordered" evidence="1">
    <location>
        <begin position="55"/>
        <end position="111"/>
    </location>
</feature>
<evidence type="ECO:0000313" key="2">
    <source>
        <dbReference type="EMBL" id="KOO22973.1"/>
    </source>
</evidence>
<accession>A0A0M0J9V1</accession>
<keyword evidence="3" id="KW-1185">Reference proteome</keyword>
<proteinExistence type="predicted"/>
<dbReference type="Proteomes" id="UP000037460">
    <property type="component" value="Unassembled WGS sequence"/>
</dbReference>